<feature type="coiled-coil region" evidence="7">
    <location>
        <begin position="134"/>
        <end position="168"/>
    </location>
</feature>
<dbReference type="Gene3D" id="3.40.50.2300">
    <property type="match status" value="1"/>
</dbReference>
<proteinExistence type="predicted"/>
<dbReference type="AlphaFoldDB" id="A0AA96WHJ5"/>
<evidence type="ECO:0000256" key="6">
    <source>
        <dbReference type="PROSITE-ProRule" id="PRU00169"/>
    </source>
</evidence>
<comment type="catalytic activity">
    <reaction evidence="1">
        <text>ATP + protein L-histidine = ADP + protein N-phospho-L-histidine.</text>
        <dbReference type="EC" id="2.7.13.3"/>
    </reaction>
</comment>
<evidence type="ECO:0000256" key="7">
    <source>
        <dbReference type="SAM" id="Coils"/>
    </source>
</evidence>
<dbReference type="Pfam" id="PF00512">
    <property type="entry name" value="HisKA"/>
    <property type="match status" value="1"/>
</dbReference>
<evidence type="ECO:0000256" key="4">
    <source>
        <dbReference type="ARBA" id="ARBA00022777"/>
    </source>
</evidence>
<keyword evidence="4" id="KW-0808">Transferase</keyword>
<name>A0AA96WHJ5_9CYAN</name>
<dbReference type="PRINTS" id="PR00344">
    <property type="entry name" value="BCTRLSENSOR"/>
</dbReference>
<dbReference type="SUPFAM" id="SSF52172">
    <property type="entry name" value="CheY-like"/>
    <property type="match status" value="1"/>
</dbReference>
<dbReference type="RefSeq" id="WP_316433892.1">
    <property type="nucleotide sequence ID" value="NZ_CP053586.1"/>
</dbReference>
<evidence type="ECO:0000256" key="2">
    <source>
        <dbReference type="ARBA" id="ARBA00012438"/>
    </source>
</evidence>
<keyword evidence="3 6" id="KW-0597">Phosphoprotein</keyword>
<dbReference type="SUPFAM" id="SSF47384">
    <property type="entry name" value="Homodimeric domain of signal transducing histidine kinase"/>
    <property type="match status" value="1"/>
</dbReference>
<gene>
    <name evidence="10" type="ORF">HJG54_05930</name>
</gene>
<dbReference type="SMART" id="SM00448">
    <property type="entry name" value="REC"/>
    <property type="match status" value="1"/>
</dbReference>
<dbReference type="InterPro" id="IPR003661">
    <property type="entry name" value="HisK_dim/P_dom"/>
</dbReference>
<dbReference type="InterPro" id="IPR036097">
    <property type="entry name" value="HisK_dim/P_sf"/>
</dbReference>
<evidence type="ECO:0000259" key="9">
    <source>
        <dbReference type="PROSITE" id="PS50110"/>
    </source>
</evidence>
<evidence type="ECO:0000256" key="3">
    <source>
        <dbReference type="ARBA" id="ARBA00022553"/>
    </source>
</evidence>
<protein>
    <recommendedName>
        <fullName evidence="2">histidine kinase</fullName>
        <ecNumber evidence="2">2.7.13.3</ecNumber>
    </recommendedName>
</protein>
<evidence type="ECO:0000259" key="8">
    <source>
        <dbReference type="PROSITE" id="PS50109"/>
    </source>
</evidence>
<reference evidence="10" key="1">
    <citation type="submission" date="2020-05" db="EMBL/GenBank/DDBJ databases">
        <authorList>
            <person name="Zhu T."/>
            <person name="Keshari N."/>
            <person name="Lu X."/>
        </authorList>
    </citation>
    <scope>NUCLEOTIDE SEQUENCE</scope>
    <source>
        <strain evidence="10">NK1-12</strain>
    </source>
</reference>
<evidence type="ECO:0000313" key="10">
    <source>
        <dbReference type="EMBL" id="WNZ22446.1"/>
    </source>
</evidence>
<dbReference type="SMART" id="SM00388">
    <property type="entry name" value="HisKA"/>
    <property type="match status" value="1"/>
</dbReference>
<sequence length="475" mass="53170">MSKSAIICVDDEPTVLESLKIELKQVLGDTCLIETAESGEEALELFGELQVDQYEIALVFADQIMPGMRGDELLQQIHTRSPQTLNIMITGHADLETLGTAIRSASLYRYIAKPWQSNDLRSTVLEAIQNYHRTRELELQNSQLQATVQQLEQSLAALQQSKEQLWQQTQTQEALSQTYLALAMQQVQLYQALQSQIEDLEYQNQLKDNFLDSISHELRSPISNIRMATQMLEVRLQQLGVPDTVLQCDRYLQILRTECQKEADLLNDLLALMRLDSGSESLNLSTVSLNLWIPHIAEPFIERMQERQQHLQIEVPPALPNLTTDLFHLERTLTELLTNAWKYTPAGETITVTVQVLSTPPDAGPSGTDASELEAFDRLGGAVALPSIATSLAHSELWISISNSGVEIPPEQQALIFQQFYRIPNHNVWHQGSTGLGLTIAKKRVEKLRGSIAVSSENGQTTFTVKLPLNIPIGS</sequence>
<dbReference type="CDD" id="cd00082">
    <property type="entry name" value="HisKA"/>
    <property type="match status" value="1"/>
</dbReference>
<evidence type="ECO:0000256" key="5">
    <source>
        <dbReference type="ARBA" id="ARBA00023012"/>
    </source>
</evidence>
<dbReference type="Gene3D" id="3.30.565.10">
    <property type="entry name" value="Histidine kinase-like ATPase, C-terminal domain"/>
    <property type="match status" value="1"/>
</dbReference>
<organism evidence="10">
    <name type="scientific">Leptolyngbya sp. NK1-12</name>
    <dbReference type="NCBI Taxonomy" id="2547451"/>
    <lineage>
        <taxon>Bacteria</taxon>
        <taxon>Bacillati</taxon>
        <taxon>Cyanobacteriota</taxon>
        <taxon>Cyanophyceae</taxon>
        <taxon>Leptolyngbyales</taxon>
        <taxon>Leptolyngbyaceae</taxon>
        <taxon>Leptolyngbya group</taxon>
        <taxon>Leptolyngbya</taxon>
    </lineage>
</organism>
<accession>A0AA96WHJ5</accession>
<dbReference type="InterPro" id="IPR001789">
    <property type="entry name" value="Sig_transdc_resp-reg_receiver"/>
</dbReference>
<dbReference type="Pfam" id="PF02518">
    <property type="entry name" value="HATPase_c"/>
    <property type="match status" value="1"/>
</dbReference>
<dbReference type="PROSITE" id="PS50110">
    <property type="entry name" value="RESPONSE_REGULATORY"/>
    <property type="match status" value="1"/>
</dbReference>
<dbReference type="EC" id="2.7.13.3" evidence="2"/>
<keyword evidence="7" id="KW-0175">Coiled coil</keyword>
<dbReference type="SMART" id="SM00387">
    <property type="entry name" value="HATPase_c"/>
    <property type="match status" value="1"/>
</dbReference>
<dbReference type="InterPro" id="IPR003594">
    <property type="entry name" value="HATPase_dom"/>
</dbReference>
<dbReference type="EMBL" id="CP053586">
    <property type="protein sequence ID" value="WNZ22446.1"/>
    <property type="molecule type" value="Genomic_DNA"/>
</dbReference>
<keyword evidence="4" id="KW-0418">Kinase</keyword>
<dbReference type="SUPFAM" id="SSF55874">
    <property type="entry name" value="ATPase domain of HSP90 chaperone/DNA topoisomerase II/histidine kinase"/>
    <property type="match status" value="1"/>
</dbReference>
<dbReference type="InterPro" id="IPR011006">
    <property type="entry name" value="CheY-like_superfamily"/>
</dbReference>
<feature type="domain" description="Response regulatory" evidence="9">
    <location>
        <begin position="5"/>
        <end position="128"/>
    </location>
</feature>
<dbReference type="InterPro" id="IPR005467">
    <property type="entry name" value="His_kinase_dom"/>
</dbReference>
<feature type="modified residue" description="4-aspartylphosphate" evidence="6">
    <location>
        <position position="62"/>
    </location>
</feature>
<dbReference type="InterPro" id="IPR036890">
    <property type="entry name" value="HATPase_C_sf"/>
</dbReference>
<dbReference type="InterPro" id="IPR004358">
    <property type="entry name" value="Sig_transdc_His_kin-like_C"/>
</dbReference>
<dbReference type="GO" id="GO:0000155">
    <property type="term" value="F:phosphorelay sensor kinase activity"/>
    <property type="evidence" value="ECO:0007669"/>
    <property type="project" value="InterPro"/>
</dbReference>
<dbReference type="Pfam" id="PF00072">
    <property type="entry name" value="Response_reg"/>
    <property type="match status" value="1"/>
</dbReference>
<dbReference type="PANTHER" id="PTHR43547">
    <property type="entry name" value="TWO-COMPONENT HISTIDINE KINASE"/>
    <property type="match status" value="1"/>
</dbReference>
<dbReference type="PROSITE" id="PS50109">
    <property type="entry name" value="HIS_KIN"/>
    <property type="match status" value="1"/>
</dbReference>
<keyword evidence="5" id="KW-0902">Two-component regulatory system</keyword>
<dbReference type="Gene3D" id="1.10.287.130">
    <property type="match status" value="1"/>
</dbReference>
<feature type="domain" description="Histidine kinase" evidence="8">
    <location>
        <begin position="213"/>
        <end position="471"/>
    </location>
</feature>
<dbReference type="PANTHER" id="PTHR43547:SF2">
    <property type="entry name" value="HYBRID SIGNAL TRANSDUCTION HISTIDINE KINASE C"/>
    <property type="match status" value="1"/>
</dbReference>
<evidence type="ECO:0000256" key="1">
    <source>
        <dbReference type="ARBA" id="ARBA00000085"/>
    </source>
</evidence>